<gene>
    <name evidence="1" type="ORF">POBO1169_LOCUS18092</name>
</gene>
<accession>A0A7S0WWQ4</accession>
<name>A0A7S0WWQ4_9CHLO</name>
<dbReference type="EMBL" id="HBFA01036110">
    <property type="protein sequence ID" value="CAD8687288.1"/>
    <property type="molecule type" value="Transcribed_RNA"/>
</dbReference>
<dbReference type="AlphaFoldDB" id="A0A7S0WWQ4"/>
<reference evidence="1" key="1">
    <citation type="submission" date="2021-01" db="EMBL/GenBank/DDBJ databases">
        <authorList>
            <person name="Corre E."/>
            <person name="Pelletier E."/>
            <person name="Niang G."/>
            <person name="Scheremetjew M."/>
            <person name="Finn R."/>
            <person name="Kale V."/>
            <person name="Holt S."/>
            <person name="Cochrane G."/>
            <person name="Meng A."/>
            <person name="Brown T."/>
            <person name="Cohen L."/>
        </authorList>
    </citation>
    <scope>NUCLEOTIDE SEQUENCE</scope>
    <source>
        <strain evidence="1">CCMP722</strain>
    </source>
</reference>
<organism evidence="1">
    <name type="scientific">Pyramimonas obovata</name>
    <dbReference type="NCBI Taxonomy" id="1411642"/>
    <lineage>
        <taxon>Eukaryota</taxon>
        <taxon>Viridiplantae</taxon>
        <taxon>Chlorophyta</taxon>
        <taxon>Pyramimonadophyceae</taxon>
        <taxon>Pyramimonadales</taxon>
        <taxon>Pyramimonadaceae</taxon>
        <taxon>Pyramimonas</taxon>
        <taxon>Pyramimonas incertae sedis</taxon>
    </lineage>
</organism>
<proteinExistence type="predicted"/>
<evidence type="ECO:0000313" key="1">
    <source>
        <dbReference type="EMBL" id="CAD8687288.1"/>
    </source>
</evidence>
<sequence length="291" mass="32363">MVKNKNIEFLKEKTKLVLPEGAEYKGTITQFTSKYDITYNIGKRVTEIPDLVRESRDGLGWSDVEVLFVCEARCTIKQFGMEGEPVCILVDVHKAKKGVEAARMLIMSPTKPELGIFVAHLDVRREEFVGGDENWWIGDAPVVSAQRVASLTEARRIRAAKEIGLVEGTKFKGKCSHPFFKAYDIIFEFGKALPDMPPEAAKVRKELGWTEQVDACCRGLQSIPEFGAQPSEVVVVGDKKDGCCRVLVVPIEKPELGISVATLSEDGGQLIGGEQDWWIEQEPMFTAVKTK</sequence>
<protein>
    <submittedName>
        <fullName evidence="1">Uncharacterized protein</fullName>
    </submittedName>
</protein>